<protein>
    <recommendedName>
        <fullName evidence="3">Fungal N-terminal domain-containing protein</fullName>
    </recommendedName>
</protein>
<accession>A0A8H4X330</accession>
<dbReference type="EMBL" id="JABFAI010000032">
    <property type="protein sequence ID" value="KAF4959570.1"/>
    <property type="molecule type" value="Genomic_DNA"/>
</dbReference>
<dbReference type="OrthoDB" id="1577640at2759"/>
<reference evidence="1" key="2">
    <citation type="submission" date="2020-05" db="EMBL/GenBank/DDBJ databases">
        <authorList>
            <person name="Kim H.-S."/>
            <person name="Proctor R.H."/>
            <person name="Brown D.W."/>
        </authorList>
    </citation>
    <scope>NUCLEOTIDE SEQUENCE</scope>
    <source>
        <strain evidence="1">NRRL 45417</strain>
    </source>
</reference>
<evidence type="ECO:0000313" key="1">
    <source>
        <dbReference type="EMBL" id="KAF4959570.1"/>
    </source>
</evidence>
<name>A0A8H4X330_9HYPO</name>
<keyword evidence="2" id="KW-1185">Reference proteome</keyword>
<dbReference type="Proteomes" id="UP000604273">
    <property type="component" value="Unassembled WGS sequence"/>
</dbReference>
<evidence type="ECO:0000313" key="2">
    <source>
        <dbReference type="Proteomes" id="UP000604273"/>
    </source>
</evidence>
<comment type="caution">
    <text evidence="1">The sequence shown here is derived from an EMBL/GenBank/DDBJ whole genome shotgun (WGS) entry which is preliminary data.</text>
</comment>
<reference evidence="1" key="1">
    <citation type="journal article" date="2020" name="BMC Genomics">
        <title>Correction to: Identification and distribution of gene clusters required for synthesis of sphingolipid metabolism inhibitors in diverse species of the filamentous fungus Fusarium.</title>
        <authorList>
            <person name="Kim H.S."/>
            <person name="Lohmar J.M."/>
            <person name="Busman M."/>
            <person name="Brown D.W."/>
            <person name="Naumann T.A."/>
            <person name="Divon H.H."/>
            <person name="Lysoe E."/>
            <person name="Uhlig S."/>
            <person name="Proctor R.H."/>
        </authorList>
    </citation>
    <scope>NUCLEOTIDE SEQUENCE</scope>
    <source>
        <strain evidence="1">NRRL 45417</strain>
    </source>
</reference>
<evidence type="ECO:0008006" key="3">
    <source>
        <dbReference type="Google" id="ProtNLM"/>
    </source>
</evidence>
<proteinExistence type="predicted"/>
<sequence>MAELALAIIPLGLKTCSGLVSYLGGLKDHDDAIARLERLAESLEGSFYLLDGFLKSGQLNSSTSIAAAQVLRCLGNCEDGLNDLKAFERKISATTTPDLKLEDKVKGNYRKLAYPLRKAQLIQLELTLESLCTPLNLAVQSLQLEVQAVTSDALALNTTRLHQTSDDVSTLTSDLSGLRDPISSIETKLPLLQISVDGIAPQINLMI</sequence>
<dbReference type="AlphaFoldDB" id="A0A8H4X330"/>
<gene>
    <name evidence="1" type="ORF">FGADI_1637</name>
</gene>
<organism evidence="1 2">
    <name type="scientific">Fusarium gaditjirri</name>
    <dbReference type="NCBI Taxonomy" id="282569"/>
    <lineage>
        <taxon>Eukaryota</taxon>
        <taxon>Fungi</taxon>
        <taxon>Dikarya</taxon>
        <taxon>Ascomycota</taxon>
        <taxon>Pezizomycotina</taxon>
        <taxon>Sordariomycetes</taxon>
        <taxon>Hypocreomycetidae</taxon>
        <taxon>Hypocreales</taxon>
        <taxon>Nectriaceae</taxon>
        <taxon>Fusarium</taxon>
        <taxon>Fusarium nisikadoi species complex</taxon>
    </lineage>
</organism>